<dbReference type="SUPFAM" id="SSF48452">
    <property type="entry name" value="TPR-like"/>
    <property type="match status" value="1"/>
</dbReference>
<evidence type="ECO:0000256" key="2">
    <source>
        <dbReference type="SAM" id="Phobius"/>
    </source>
</evidence>
<organism evidence="3 4">
    <name type="scientific">Vibrio hepatarius</name>
    <dbReference type="NCBI Taxonomy" id="171383"/>
    <lineage>
        <taxon>Bacteria</taxon>
        <taxon>Pseudomonadati</taxon>
        <taxon>Pseudomonadota</taxon>
        <taxon>Gammaproteobacteria</taxon>
        <taxon>Vibrionales</taxon>
        <taxon>Vibrionaceae</taxon>
        <taxon>Vibrio</taxon>
        <taxon>Vibrio oreintalis group</taxon>
    </lineage>
</organism>
<keyword evidence="2" id="KW-1133">Transmembrane helix</keyword>
<dbReference type="Proteomes" id="UP000037530">
    <property type="component" value="Unassembled WGS sequence"/>
</dbReference>
<feature type="repeat" description="TPR" evidence="1">
    <location>
        <begin position="193"/>
        <end position="226"/>
    </location>
</feature>
<evidence type="ECO:0000313" key="3">
    <source>
        <dbReference type="EMBL" id="KOO06150.1"/>
    </source>
</evidence>
<gene>
    <name evidence="3" type="ORF">AKJ31_18855</name>
</gene>
<sequence>MSAINQALSDLAKKNGSPLTAIEQAQVMPVKQRAVLPWVVGTLGLSLALGGWAISYQAPVESLEYAPITTRTESNLVENVPSPTAKIATQSESIYRSSVRTEADLQPRSQDSKVQAVQSAPISQPAESSPLIAKVTNTQPQPVGEVVIEHVELTSAELSAKAQVLAKKALDSNDLKGALAHYNEALKYTPQNAKVRKKLSALYYGKGDVRKAVDLLQKGISLENDNISLRLALAKLLIKEKQQAAALSAVAAMLDNASVEYLSLRGGLAQKNSQDAMAMESYQKLVEMEPDSGRWWLGLGIQQERTLEFDNAKASYHKALEGMGLSGQSHQFIIDRLNLIQQLEGSKGES</sequence>
<evidence type="ECO:0000256" key="1">
    <source>
        <dbReference type="PROSITE-ProRule" id="PRU00339"/>
    </source>
</evidence>
<keyword evidence="4" id="KW-1185">Reference proteome</keyword>
<dbReference type="AlphaFoldDB" id="A0A0M0HVQ3"/>
<dbReference type="RefSeq" id="WP_053410620.1">
    <property type="nucleotide sequence ID" value="NZ_DAIPHI010000009.1"/>
</dbReference>
<dbReference type="PROSITE" id="PS50005">
    <property type="entry name" value="TPR"/>
    <property type="match status" value="1"/>
</dbReference>
<dbReference type="EMBL" id="LHPI01000020">
    <property type="protein sequence ID" value="KOO06150.1"/>
    <property type="molecule type" value="Genomic_DNA"/>
</dbReference>
<comment type="caution">
    <text evidence="3">The sequence shown here is derived from an EMBL/GenBank/DDBJ whole genome shotgun (WGS) entry which is preliminary data.</text>
</comment>
<dbReference type="PATRIC" id="fig|171383.3.peg.3845"/>
<feature type="transmembrane region" description="Helical" evidence="2">
    <location>
        <begin position="35"/>
        <end position="54"/>
    </location>
</feature>
<reference evidence="4" key="1">
    <citation type="submission" date="2015-08" db="EMBL/GenBank/DDBJ databases">
        <title>Vibrio galatheae sp. nov., a novel member of the Vibrionaceae family isolated from the Solomon Islands.</title>
        <authorList>
            <person name="Giubergia S."/>
            <person name="Machado H."/>
            <person name="Mateiu R.V."/>
            <person name="Gram L."/>
        </authorList>
    </citation>
    <scope>NUCLEOTIDE SEQUENCE [LARGE SCALE GENOMIC DNA]</scope>
    <source>
        <strain evidence="4">DSM 19134</strain>
    </source>
</reference>
<dbReference type="Gene3D" id="1.25.40.10">
    <property type="entry name" value="Tetratricopeptide repeat domain"/>
    <property type="match status" value="1"/>
</dbReference>
<dbReference type="InterPro" id="IPR019734">
    <property type="entry name" value="TPR_rpt"/>
</dbReference>
<proteinExistence type="predicted"/>
<keyword evidence="2" id="KW-0812">Transmembrane</keyword>
<dbReference type="SMART" id="SM00028">
    <property type="entry name" value="TPR"/>
    <property type="match status" value="3"/>
</dbReference>
<accession>A0A0M0HVQ3</accession>
<keyword evidence="1" id="KW-0802">TPR repeat</keyword>
<evidence type="ECO:0000313" key="4">
    <source>
        <dbReference type="Proteomes" id="UP000037530"/>
    </source>
</evidence>
<dbReference type="InterPro" id="IPR011990">
    <property type="entry name" value="TPR-like_helical_dom_sf"/>
</dbReference>
<dbReference type="Pfam" id="PF14559">
    <property type="entry name" value="TPR_19"/>
    <property type="match status" value="1"/>
</dbReference>
<name>A0A0M0HVQ3_9VIBR</name>
<keyword evidence="2" id="KW-0472">Membrane</keyword>
<protein>
    <submittedName>
        <fullName evidence="3">MSHA biogenesis protein MshN</fullName>
    </submittedName>
</protein>
<dbReference type="STRING" id="171383.AKJ31_18855"/>
<dbReference type="OrthoDB" id="5406098at2"/>